<dbReference type="PIRSF" id="PIRSF001554">
    <property type="entry name" value="SucCS_beta"/>
    <property type="match status" value="1"/>
</dbReference>
<evidence type="ECO:0000256" key="1">
    <source>
        <dbReference type="ARBA" id="ARBA00022532"/>
    </source>
</evidence>
<dbReference type="InterPro" id="IPR005809">
    <property type="entry name" value="Succ_CoA_ligase-like_bsu"/>
</dbReference>
<dbReference type="GO" id="GO:0005524">
    <property type="term" value="F:ATP binding"/>
    <property type="evidence" value="ECO:0007669"/>
    <property type="project" value="UniProtKB-UniRule"/>
</dbReference>
<dbReference type="HAMAP" id="MF_00558">
    <property type="entry name" value="Succ_CoA_beta"/>
    <property type="match status" value="1"/>
</dbReference>
<gene>
    <name evidence="7" type="primary">sucC</name>
    <name evidence="9" type="ORF">ENP88_04585</name>
</gene>
<dbReference type="SUPFAM" id="SSF56059">
    <property type="entry name" value="Glutathione synthetase ATP-binding domain-like"/>
    <property type="match status" value="1"/>
</dbReference>
<dbReference type="PANTHER" id="PTHR11815:SF10">
    <property type="entry name" value="SUCCINATE--COA LIGASE [GDP-FORMING] SUBUNIT BETA, MITOCHONDRIAL"/>
    <property type="match status" value="1"/>
</dbReference>
<comment type="cofactor">
    <cofactor evidence="7">
        <name>Mg(2+)</name>
        <dbReference type="ChEBI" id="CHEBI:18420"/>
    </cofactor>
    <text evidence="7">Binds 1 Mg(2+) ion per subunit.</text>
</comment>
<feature type="binding site" evidence="7">
    <location>
        <position position="99"/>
    </location>
    <ligand>
        <name>ATP</name>
        <dbReference type="ChEBI" id="CHEBI:30616"/>
    </ligand>
</feature>
<dbReference type="NCBIfam" id="TIGR01016">
    <property type="entry name" value="sucCoAbeta"/>
    <property type="match status" value="1"/>
</dbReference>
<dbReference type="InterPro" id="IPR005811">
    <property type="entry name" value="SUCC_ACL_C"/>
</dbReference>
<keyword evidence="4 7" id="KW-0547">Nucleotide-binding</keyword>
<organism evidence="9">
    <name type="scientific">Archaeoglobus fulgidus</name>
    <dbReference type="NCBI Taxonomy" id="2234"/>
    <lineage>
        <taxon>Archaea</taxon>
        <taxon>Methanobacteriati</taxon>
        <taxon>Methanobacteriota</taxon>
        <taxon>Archaeoglobi</taxon>
        <taxon>Archaeoglobales</taxon>
        <taxon>Archaeoglobaceae</taxon>
        <taxon>Archaeoglobus</taxon>
    </lineage>
</organism>
<evidence type="ECO:0000256" key="5">
    <source>
        <dbReference type="ARBA" id="ARBA00022840"/>
    </source>
</evidence>
<dbReference type="GO" id="GO:0000287">
    <property type="term" value="F:magnesium ion binding"/>
    <property type="evidence" value="ECO:0007669"/>
    <property type="project" value="UniProtKB-UniRule"/>
</dbReference>
<evidence type="ECO:0000256" key="6">
    <source>
        <dbReference type="ARBA" id="ARBA00022842"/>
    </source>
</evidence>
<comment type="catalytic activity">
    <reaction evidence="7">
        <text>GTP + succinate + CoA = succinyl-CoA + GDP + phosphate</text>
        <dbReference type="Rhea" id="RHEA:22120"/>
        <dbReference type="ChEBI" id="CHEBI:30031"/>
        <dbReference type="ChEBI" id="CHEBI:37565"/>
        <dbReference type="ChEBI" id="CHEBI:43474"/>
        <dbReference type="ChEBI" id="CHEBI:57287"/>
        <dbReference type="ChEBI" id="CHEBI:57292"/>
        <dbReference type="ChEBI" id="CHEBI:58189"/>
    </reaction>
</comment>
<dbReference type="UniPathway" id="UPA00223">
    <property type="reaction ID" value="UER00999"/>
</dbReference>
<name>A0A7J2TIH7_ARCFL</name>
<dbReference type="PROSITE" id="PS50975">
    <property type="entry name" value="ATP_GRASP"/>
    <property type="match status" value="1"/>
</dbReference>
<feature type="binding site" evidence="7">
    <location>
        <position position="191"/>
    </location>
    <ligand>
        <name>Mg(2+)</name>
        <dbReference type="ChEBI" id="CHEBI:18420"/>
    </ligand>
</feature>
<evidence type="ECO:0000256" key="7">
    <source>
        <dbReference type="HAMAP-Rule" id="MF_00558"/>
    </source>
</evidence>
<dbReference type="Gene3D" id="3.30.1490.20">
    <property type="entry name" value="ATP-grasp fold, A domain"/>
    <property type="match status" value="1"/>
</dbReference>
<keyword evidence="2 7" id="KW-0436">Ligase</keyword>
<dbReference type="FunFam" id="3.30.470.20:FF:000002">
    <property type="entry name" value="Succinate--CoA ligase [ADP-forming] subunit beta"/>
    <property type="match status" value="1"/>
</dbReference>
<comment type="similarity">
    <text evidence="7">Belongs to the succinate/malate CoA ligase beta subunit family.</text>
</comment>
<dbReference type="Gene3D" id="3.30.470.20">
    <property type="entry name" value="ATP-grasp fold, B domain"/>
    <property type="match status" value="1"/>
</dbReference>
<dbReference type="InterPro" id="IPR016102">
    <property type="entry name" value="Succinyl-CoA_synth-like"/>
</dbReference>
<feature type="binding site" evidence="7">
    <location>
        <position position="45"/>
    </location>
    <ligand>
        <name>ATP</name>
        <dbReference type="ChEBI" id="CHEBI:30616"/>
    </ligand>
</feature>
<dbReference type="InterPro" id="IPR013650">
    <property type="entry name" value="ATP-grasp_succ-CoA_synth-type"/>
</dbReference>
<comment type="caution">
    <text evidence="9">The sequence shown here is derived from an EMBL/GenBank/DDBJ whole genome shotgun (WGS) entry which is preliminary data.</text>
</comment>
<proteinExistence type="inferred from homology"/>
<dbReference type="GO" id="GO:0006104">
    <property type="term" value="P:succinyl-CoA metabolic process"/>
    <property type="evidence" value="ECO:0007669"/>
    <property type="project" value="TreeGrafter"/>
</dbReference>
<comment type="function">
    <text evidence="7">Succinyl-CoA synthetase functions in the citric acid cycle (TCA), coupling the hydrolysis of succinyl-CoA to the synthesis of either ATP or GTP and thus represents the only step of substrate-level phosphorylation in the TCA. The beta subunit provides nucleotide specificity of the enzyme and binds the substrate succinate, while the binding sites for coenzyme A and phosphate are found in the alpha subunit.</text>
</comment>
<keyword evidence="6 7" id="KW-0460">Magnesium</keyword>
<dbReference type="GO" id="GO:0042709">
    <property type="term" value="C:succinate-CoA ligase complex"/>
    <property type="evidence" value="ECO:0007669"/>
    <property type="project" value="TreeGrafter"/>
</dbReference>
<dbReference type="PANTHER" id="PTHR11815">
    <property type="entry name" value="SUCCINYL-COA SYNTHETASE BETA CHAIN"/>
    <property type="match status" value="1"/>
</dbReference>
<dbReference type="EMBL" id="DSLA01000071">
    <property type="protein sequence ID" value="HEH35420.1"/>
    <property type="molecule type" value="Genomic_DNA"/>
</dbReference>
<feature type="domain" description="ATP-grasp" evidence="8">
    <location>
        <begin position="9"/>
        <end position="250"/>
    </location>
</feature>
<feature type="binding site" evidence="7">
    <location>
        <begin position="310"/>
        <end position="312"/>
    </location>
    <ligand>
        <name>substrate</name>
        <note>ligand shared with subunit alpha</note>
    </ligand>
</feature>
<dbReference type="GO" id="GO:0006099">
    <property type="term" value="P:tricarboxylic acid cycle"/>
    <property type="evidence" value="ECO:0007669"/>
    <property type="project" value="UniProtKB-UniRule"/>
</dbReference>
<evidence type="ECO:0000259" key="8">
    <source>
        <dbReference type="PROSITE" id="PS50975"/>
    </source>
</evidence>
<sequence length="377" mass="42387">MKLYEFQAKQIFADYGIKIPRGSVAAKLEEVEKFVKELGSKAVLKAQVLVGGRGKAGGIRVARSVDEAVEIAREMFGKSIKGEIIRKIYVEELLDVKEEWYMSVALDRVEKSFSLIFSTEGGIDIEEIALKSPEKIFKIRIDPRWGLWDYQLRDLFSKARIKQDLWRELMTIAKAIYRILIEKEAELVEINPLGVTEKGLFALDAKITIDDNALFRHRELEALRNFSEGLEGIAEREGMNYVKLDGNIGVIANGAGMAMATMDLIYLEGGRPANFLDIGGGASAEMMKKALEILTKDENVKAIFINIFGGITRCDEIARGLVKAFNELKINVPIILRLSGTNEEEGKRIVLENLKEIEIVETMEEGAKRAVEVARWR</sequence>
<dbReference type="EC" id="6.2.1.5" evidence="7"/>
<reference evidence="9" key="1">
    <citation type="journal article" date="2020" name="mSystems">
        <title>Genome- and Community-Level Interaction Insights into Carbon Utilization and Element Cycling Functions of Hydrothermarchaeota in Hydrothermal Sediment.</title>
        <authorList>
            <person name="Zhou Z."/>
            <person name="Liu Y."/>
            <person name="Xu W."/>
            <person name="Pan J."/>
            <person name="Luo Z.H."/>
            <person name="Li M."/>
        </authorList>
    </citation>
    <scope>NUCLEOTIDE SEQUENCE [LARGE SCALE GENOMIC DNA]</scope>
    <source>
        <strain evidence="9">SpSt-26</strain>
    </source>
</reference>
<dbReference type="InterPro" id="IPR017866">
    <property type="entry name" value="Succ-CoA_synthase_bsu_CS"/>
</dbReference>
<dbReference type="SUPFAM" id="SSF52210">
    <property type="entry name" value="Succinyl-CoA synthetase domains"/>
    <property type="match status" value="1"/>
</dbReference>
<comment type="catalytic activity">
    <reaction evidence="7">
        <text>succinate + ATP + CoA = succinyl-CoA + ADP + phosphate</text>
        <dbReference type="Rhea" id="RHEA:17661"/>
        <dbReference type="ChEBI" id="CHEBI:30031"/>
        <dbReference type="ChEBI" id="CHEBI:30616"/>
        <dbReference type="ChEBI" id="CHEBI:43474"/>
        <dbReference type="ChEBI" id="CHEBI:57287"/>
        <dbReference type="ChEBI" id="CHEBI:57292"/>
        <dbReference type="ChEBI" id="CHEBI:456216"/>
        <dbReference type="EC" id="6.2.1.5"/>
    </reaction>
</comment>
<dbReference type="NCBIfam" id="NF001913">
    <property type="entry name" value="PRK00696.1"/>
    <property type="match status" value="1"/>
</dbReference>
<dbReference type="AlphaFoldDB" id="A0A7J2TIH7"/>
<dbReference type="GO" id="GO:0004775">
    <property type="term" value="F:succinate-CoA ligase (ADP-forming) activity"/>
    <property type="evidence" value="ECO:0007669"/>
    <property type="project" value="UniProtKB-UniRule"/>
</dbReference>
<dbReference type="Pfam" id="PF08442">
    <property type="entry name" value="ATP-grasp_2"/>
    <property type="match status" value="1"/>
</dbReference>
<dbReference type="InterPro" id="IPR011761">
    <property type="entry name" value="ATP-grasp"/>
</dbReference>
<dbReference type="Pfam" id="PF00549">
    <property type="entry name" value="Ligase_CoA"/>
    <property type="match status" value="1"/>
</dbReference>
<accession>A0A7J2TIH7</accession>
<feature type="binding site" evidence="7">
    <location>
        <position position="91"/>
    </location>
    <ligand>
        <name>ATP</name>
        <dbReference type="ChEBI" id="CHEBI:30616"/>
    </ligand>
</feature>
<feature type="binding site" evidence="7">
    <location>
        <position position="204"/>
    </location>
    <ligand>
        <name>Mg(2+)</name>
        <dbReference type="ChEBI" id="CHEBI:18420"/>
    </ligand>
</feature>
<keyword evidence="1 7" id="KW-0816">Tricarboxylic acid cycle</keyword>
<evidence type="ECO:0000256" key="4">
    <source>
        <dbReference type="ARBA" id="ARBA00022741"/>
    </source>
</evidence>
<evidence type="ECO:0000256" key="2">
    <source>
        <dbReference type="ARBA" id="ARBA00022598"/>
    </source>
</evidence>
<feature type="binding site" evidence="7">
    <location>
        <position position="253"/>
    </location>
    <ligand>
        <name>substrate</name>
        <note>ligand shared with subunit alpha</note>
    </ligand>
</feature>
<dbReference type="Gene3D" id="3.40.50.261">
    <property type="entry name" value="Succinyl-CoA synthetase domains"/>
    <property type="match status" value="1"/>
</dbReference>
<evidence type="ECO:0000313" key="9">
    <source>
        <dbReference type="EMBL" id="HEH35420.1"/>
    </source>
</evidence>
<dbReference type="InterPro" id="IPR013815">
    <property type="entry name" value="ATP_grasp_subdomain_1"/>
</dbReference>
<feature type="binding site" evidence="7">
    <location>
        <begin position="52"/>
        <end position="54"/>
    </location>
    <ligand>
        <name>ATP</name>
        <dbReference type="ChEBI" id="CHEBI:30616"/>
    </ligand>
</feature>
<keyword evidence="5 7" id="KW-0067">ATP-binding</keyword>
<feature type="binding site" evidence="7">
    <location>
        <position position="94"/>
    </location>
    <ligand>
        <name>ATP</name>
        <dbReference type="ChEBI" id="CHEBI:30616"/>
    </ligand>
</feature>
<comment type="subunit">
    <text evidence="7">Heterotetramer of two alpha and two beta subunits.</text>
</comment>
<protein>
    <recommendedName>
        <fullName evidence="7">Succinate--CoA ligase [ADP-forming] subunit beta</fullName>
        <ecNumber evidence="7">6.2.1.5</ecNumber>
    </recommendedName>
    <alternativeName>
        <fullName evidence="7">Succinyl-CoA synthetase subunit beta</fullName>
        <shortName evidence="7">SCS-beta</shortName>
    </alternativeName>
</protein>
<keyword evidence="3 7" id="KW-0479">Metal-binding</keyword>
<dbReference type="PROSITE" id="PS01217">
    <property type="entry name" value="SUCCINYL_COA_LIG_3"/>
    <property type="match status" value="1"/>
</dbReference>
<comment type="pathway">
    <text evidence="7">Carbohydrate metabolism; tricarboxylic acid cycle; succinate from succinyl-CoA (ligase route): step 1/1.</text>
</comment>
<evidence type="ECO:0000256" key="3">
    <source>
        <dbReference type="ARBA" id="ARBA00022723"/>
    </source>
</evidence>
<dbReference type="FunFam" id="3.40.50.261:FF:000007">
    <property type="entry name" value="Succinate--CoA ligase [ADP-forming] subunit beta"/>
    <property type="match status" value="1"/>
</dbReference>